<dbReference type="InterPro" id="IPR001453">
    <property type="entry name" value="MoaB/Mog_dom"/>
</dbReference>
<organism evidence="2 3">
    <name type="scientific">Terfezia boudieri ATCC MYA-4762</name>
    <dbReference type="NCBI Taxonomy" id="1051890"/>
    <lineage>
        <taxon>Eukaryota</taxon>
        <taxon>Fungi</taxon>
        <taxon>Dikarya</taxon>
        <taxon>Ascomycota</taxon>
        <taxon>Pezizomycotina</taxon>
        <taxon>Pezizomycetes</taxon>
        <taxon>Pezizales</taxon>
        <taxon>Pezizaceae</taxon>
        <taxon>Terfezia</taxon>
    </lineage>
</organism>
<dbReference type="SMART" id="SM00852">
    <property type="entry name" value="MoCF_biosynth"/>
    <property type="match status" value="1"/>
</dbReference>
<dbReference type="PANTHER" id="PTHR47675">
    <property type="entry name" value="MOLYBDOPTERIN BINDING DOMAIN PROTEIN (AFU_ORTHOLOGUE AFUA_5G11210)"/>
    <property type="match status" value="1"/>
</dbReference>
<dbReference type="Pfam" id="PF24102">
    <property type="entry name" value="FLAD1_M"/>
    <property type="match status" value="1"/>
</dbReference>
<accession>A0A3N4LNJ9</accession>
<dbReference type="Pfam" id="PF00994">
    <property type="entry name" value="MoCF_biosynth"/>
    <property type="match status" value="1"/>
</dbReference>
<dbReference type="AlphaFoldDB" id="A0A3N4LNJ9"/>
<dbReference type="PANTHER" id="PTHR47675:SF1">
    <property type="entry name" value="MOLYBDOPTERIN BINDING DOMAIN PROTEIN (AFU_ORTHOLOGUE AFUA_5G11210)"/>
    <property type="match status" value="1"/>
</dbReference>
<keyword evidence="3" id="KW-1185">Reference proteome</keyword>
<gene>
    <name evidence="2" type="ORF">L211DRAFT_842460</name>
</gene>
<dbReference type="InterPro" id="IPR036425">
    <property type="entry name" value="MoaB/Mog-like_dom_sf"/>
</dbReference>
<dbReference type="Gene3D" id="3.40.980.10">
    <property type="entry name" value="MoaB/Mog-like domain"/>
    <property type="match status" value="1"/>
</dbReference>
<feature type="domain" description="MoaB/Mog" evidence="1">
    <location>
        <begin position="24"/>
        <end position="199"/>
    </location>
</feature>
<dbReference type="GO" id="GO:0047884">
    <property type="term" value="F:FAD diphosphatase activity"/>
    <property type="evidence" value="ECO:0007669"/>
    <property type="project" value="TreeGrafter"/>
</dbReference>
<dbReference type="SUPFAM" id="SSF53218">
    <property type="entry name" value="Molybdenum cofactor biosynthesis proteins"/>
    <property type="match status" value="1"/>
</dbReference>
<sequence length="322" mass="35294">MSPTTTSTPASTTSSHGRLYQSAACLIIGDEIVDTNSTFLAQHLFSLGVPLQRIETIPDSIPDIVATIRRLSSTYGLVITSGGIGPTHDDITYPAIASAYNLPLRLHPPTVSRMKLLHAKRVQKEGEKPQDWDTPSAQLAARLRMATLPVGEGVEYLFVDEDLWVPIVVVNNNIHILPGVPNLFQSLLEKLTALLVERGKINPSIQRNHRIIISTPLPESAVAEYLAALQERVEGRGVKVGSYPRWEKKRNTVTLVGRDLEYLESLVPEVEKGVEGWRVMVEGEDDSDVASENEAVKEVGVKSGPVVVVVDARESGREKEVD</sequence>
<dbReference type="CDD" id="cd00885">
    <property type="entry name" value="cinA"/>
    <property type="match status" value="1"/>
</dbReference>
<dbReference type="EMBL" id="ML121587">
    <property type="protein sequence ID" value="RPB19555.1"/>
    <property type="molecule type" value="Genomic_DNA"/>
</dbReference>
<evidence type="ECO:0000313" key="3">
    <source>
        <dbReference type="Proteomes" id="UP000267821"/>
    </source>
</evidence>
<dbReference type="InterPro" id="IPR056596">
    <property type="entry name" value="FLAD1_M"/>
</dbReference>
<dbReference type="Proteomes" id="UP000267821">
    <property type="component" value="Unassembled WGS sequence"/>
</dbReference>
<name>A0A3N4LNJ9_9PEZI</name>
<proteinExistence type="predicted"/>
<dbReference type="OrthoDB" id="448496at2759"/>
<dbReference type="FunCoup" id="A0A3N4LNJ9">
    <property type="interactions" value="16"/>
</dbReference>
<dbReference type="GO" id="GO:0042726">
    <property type="term" value="P:flavin-containing compound metabolic process"/>
    <property type="evidence" value="ECO:0007669"/>
    <property type="project" value="TreeGrafter"/>
</dbReference>
<evidence type="ECO:0000313" key="2">
    <source>
        <dbReference type="EMBL" id="RPB19555.1"/>
    </source>
</evidence>
<dbReference type="InParanoid" id="A0A3N4LNJ9"/>
<evidence type="ECO:0000259" key="1">
    <source>
        <dbReference type="SMART" id="SM00852"/>
    </source>
</evidence>
<protein>
    <submittedName>
        <fullName evidence="2">Molybdopterin binding protein</fullName>
    </submittedName>
</protein>
<reference evidence="2 3" key="1">
    <citation type="journal article" date="2018" name="Nat. Ecol. Evol.">
        <title>Pezizomycetes genomes reveal the molecular basis of ectomycorrhizal truffle lifestyle.</title>
        <authorList>
            <person name="Murat C."/>
            <person name="Payen T."/>
            <person name="Noel B."/>
            <person name="Kuo A."/>
            <person name="Morin E."/>
            <person name="Chen J."/>
            <person name="Kohler A."/>
            <person name="Krizsan K."/>
            <person name="Balestrini R."/>
            <person name="Da Silva C."/>
            <person name="Montanini B."/>
            <person name="Hainaut M."/>
            <person name="Levati E."/>
            <person name="Barry K.W."/>
            <person name="Belfiori B."/>
            <person name="Cichocki N."/>
            <person name="Clum A."/>
            <person name="Dockter R.B."/>
            <person name="Fauchery L."/>
            <person name="Guy J."/>
            <person name="Iotti M."/>
            <person name="Le Tacon F."/>
            <person name="Lindquist E.A."/>
            <person name="Lipzen A."/>
            <person name="Malagnac F."/>
            <person name="Mello A."/>
            <person name="Molinier V."/>
            <person name="Miyauchi S."/>
            <person name="Poulain J."/>
            <person name="Riccioni C."/>
            <person name="Rubini A."/>
            <person name="Sitrit Y."/>
            <person name="Splivallo R."/>
            <person name="Traeger S."/>
            <person name="Wang M."/>
            <person name="Zifcakova L."/>
            <person name="Wipf D."/>
            <person name="Zambonelli A."/>
            <person name="Paolocci F."/>
            <person name="Nowrousian M."/>
            <person name="Ottonello S."/>
            <person name="Baldrian P."/>
            <person name="Spatafora J.W."/>
            <person name="Henrissat B."/>
            <person name="Nagy L.G."/>
            <person name="Aury J.M."/>
            <person name="Wincker P."/>
            <person name="Grigoriev I.V."/>
            <person name="Bonfante P."/>
            <person name="Martin F.M."/>
        </authorList>
    </citation>
    <scope>NUCLEOTIDE SEQUENCE [LARGE SCALE GENOMIC DNA]</scope>
    <source>
        <strain evidence="2 3">ATCC MYA-4762</strain>
    </source>
</reference>
<dbReference type="STRING" id="1051890.A0A3N4LNJ9"/>